<comment type="caution">
    <text evidence="1">The sequence shown here is derived from an EMBL/GenBank/DDBJ whole genome shotgun (WGS) entry which is preliminary data.</text>
</comment>
<accession>A0A5U9I4F9</accession>
<evidence type="ECO:0000313" key="1">
    <source>
        <dbReference type="EMBL" id="EBS2301350.1"/>
    </source>
</evidence>
<name>A0A5U9I4F9_SALET</name>
<reference evidence="1" key="1">
    <citation type="submission" date="2018-07" db="EMBL/GenBank/DDBJ databases">
        <authorList>
            <person name="Ashton P.M."/>
            <person name="Dallman T."/>
            <person name="Nair S."/>
            <person name="De Pinna E."/>
            <person name="Peters T."/>
            <person name="Grant K."/>
        </authorList>
    </citation>
    <scope>NUCLEOTIDE SEQUENCE</scope>
    <source>
        <strain evidence="1">152466</strain>
    </source>
</reference>
<organism evidence="1">
    <name type="scientific">Salmonella enterica subsp. enterica serovar Saintpaul</name>
    <dbReference type="NCBI Taxonomy" id="90105"/>
    <lineage>
        <taxon>Bacteria</taxon>
        <taxon>Pseudomonadati</taxon>
        <taxon>Pseudomonadota</taxon>
        <taxon>Gammaproteobacteria</taxon>
        <taxon>Enterobacterales</taxon>
        <taxon>Enterobacteriaceae</taxon>
        <taxon>Salmonella</taxon>
    </lineage>
</organism>
<sequence>MSITDVVLNDQGVYELAEAVRNMRDVVEVETTVSVQALTSKAVTILKAAIEANTSTKKVICLQDMTVDTFTRVSSYENNRDVKERAVKQAKKKGTHHTSNTVAIAVLDPERNAALWKRTQKVAEDQGIPHTLPFIKVDGHTRSYGWTTPDPKNAEKTLFDCPEYLLITVYRDQTDDQIHEIVHNYCDGVNKANNAELQQMGMKKVEFDPQSAFVKKDSWKTAFRTIDREHGKGELEPVIALYRKQLEAIDSLNVDTKNTSKKLSGVRAALITTYTEEGRDKWITFWQDFYLIEPQISKVGKLISALGELKTGDAKGAMDQCVKVFKAYRS</sequence>
<protein>
    <submittedName>
        <fullName evidence="1">Uncharacterized protein</fullName>
    </submittedName>
</protein>
<proteinExistence type="predicted"/>
<gene>
    <name evidence="1" type="ORF">DRT62_16710</name>
</gene>
<dbReference type="AlphaFoldDB" id="A0A5U9I4F9"/>
<dbReference type="EMBL" id="AAGUVH010000025">
    <property type="protein sequence ID" value="EBS2301350.1"/>
    <property type="molecule type" value="Genomic_DNA"/>
</dbReference>